<dbReference type="Proteomes" id="UP001162131">
    <property type="component" value="Unassembled WGS sequence"/>
</dbReference>
<dbReference type="EMBL" id="CAJZBQ010000034">
    <property type="protein sequence ID" value="CAG9323500.1"/>
    <property type="molecule type" value="Genomic_DNA"/>
</dbReference>
<evidence type="ECO:0000313" key="1">
    <source>
        <dbReference type="EMBL" id="CAG9323500.1"/>
    </source>
</evidence>
<evidence type="ECO:0000313" key="2">
    <source>
        <dbReference type="Proteomes" id="UP001162131"/>
    </source>
</evidence>
<protein>
    <submittedName>
        <fullName evidence="1">Uncharacterized protein</fullName>
    </submittedName>
</protein>
<comment type="caution">
    <text evidence="1">The sequence shown here is derived from an EMBL/GenBank/DDBJ whole genome shotgun (WGS) entry which is preliminary data.</text>
</comment>
<name>A0AAU9J8C7_9CILI</name>
<keyword evidence="2" id="KW-1185">Reference proteome</keyword>
<organism evidence="1 2">
    <name type="scientific">Blepharisma stoltei</name>
    <dbReference type="NCBI Taxonomy" id="1481888"/>
    <lineage>
        <taxon>Eukaryota</taxon>
        <taxon>Sar</taxon>
        <taxon>Alveolata</taxon>
        <taxon>Ciliophora</taxon>
        <taxon>Postciliodesmatophora</taxon>
        <taxon>Heterotrichea</taxon>
        <taxon>Heterotrichida</taxon>
        <taxon>Blepharismidae</taxon>
        <taxon>Blepharisma</taxon>
    </lineage>
</organism>
<proteinExistence type="predicted"/>
<accession>A0AAU9J8C7</accession>
<gene>
    <name evidence="1" type="ORF">BSTOLATCC_MIC34149</name>
</gene>
<dbReference type="AlphaFoldDB" id="A0AAU9J8C7"/>
<reference evidence="1" key="1">
    <citation type="submission" date="2021-09" db="EMBL/GenBank/DDBJ databases">
        <authorList>
            <consortium name="AG Swart"/>
            <person name="Singh M."/>
            <person name="Singh A."/>
            <person name="Seah K."/>
            <person name="Emmerich C."/>
        </authorList>
    </citation>
    <scope>NUCLEOTIDE SEQUENCE</scope>
    <source>
        <strain evidence="1">ATCC30299</strain>
    </source>
</reference>
<sequence>MQIFRQALLFSTGAIIGLATTWNLDKYNLWYLKEVFRLNNGREFDYLSIPSPYDKSLEERRETFRALMEKNGASHRVVQLIGDLNVHISEYKSQNQVEDIGSNQELEMLEVLFRKYYPELFDEKSGAEFVASLKLKLHCDDHLVPKLLKVPN</sequence>